<evidence type="ECO:0000256" key="1">
    <source>
        <dbReference type="ARBA" id="ARBA00004651"/>
    </source>
</evidence>
<name>A0A1G2UTZ6_9BACT</name>
<dbReference type="EMBL" id="MHWS01000003">
    <property type="protein sequence ID" value="OHB12854.1"/>
    <property type="molecule type" value="Genomic_DNA"/>
</dbReference>
<evidence type="ECO:0000256" key="10">
    <source>
        <dbReference type="PIRNR" id="PIRNR003097"/>
    </source>
</evidence>
<evidence type="ECO:0000256" key="2">
    <source>
        <dbReference type="ARBA" id="ARBA00007379"/>
    </source>
</evidence>
<proteinExistence type="inferred from homology"/>
<dbReference type="InterPro" id="IPR040690">
    <property type="entry name" value="FtsX_ECD"/>
</dbReference>
<feature type="transmembrane region" description="Helical" evidence="11">
    <location>
        <begin position="283"/>
        <end position="306"/>
    </location>
</feature>
<keyword evidence="7 11" id="KW-1133">Transmembrane helix</keyword>
<dbReference type="PANTHER" id="PTHR47755">
    <property type="entry name" value="CELL DIVISION PROTEIN FTSX"/>
    <property type="match status" value="1"/>
</dbReference>
<evidence type="ECO:0000313" key="15">
    <source>
        <dbReference type="Proteomes" id="UP000177276"/>
    </source>
</evidence>
<evidence type="ECO:0000256" key="5">
    <source>
        <dbReference type="ARBA" id="ARBA00022618"/>
    </source>
</evidence>
<keyword evidence="4 10" id="KW-1003">Cell membrane</keyword>
<evidence type="ECO:0000256" key="9">
    <source>
        <dbReference type="ARBA" id="ARBA00023306"/>
    </source>
</evidence>
<dbReference type="GO" id="GO:0005886">
    <property type="term" value="C:plasma membrane"/>
    <property type="evidence" value="ECO:0007669"/>
    <property type="project" value="UniProtKB-SubCell"/>
</dbReference>
<dbReference type="Pfam" id="PF18075">
    <property type="entry name" value="FtsX_ECD"/>
    <property type="match status" value="1"/>
</dbReference>
<evidence type="ECO:0000256" key="8">
    <source>
        <dbReference type="ARBA" id="ARBA00023136"/>
    </source>
</evidence>
<dbReference type="Pfam" id="PF02687">
    <property type="entry name" value="FtsX"/>
    <property type="match status" value="1"/>
</dbReference>
<dbReference type="AlphaFoldDB" id="A0A1G2UTZ6"/>
<evidence type="ECO:0000259" key="12">
    <source>
        <dbReference type="Pfam" id="PF02687"/>
    </source>
</evidence>
<feature type="domain" description="FtsX extracellular" evidence="13">
    <location>
        <begin position="64"/>
        <end position="150"/>
    </location>
</feature>
<evidence type="ECO:0000313" key="14">
    <source>
        <dbReference type="EMBL" id="OHB12854.1"/>
    </source>
</evidence>
<protein>
    <recommendedName>
        <fullName evidence="3 10">Cell division protein FtsX</fullName>
    </recommendedName>
</protein>
<dbReference type="Proteomes" id="UP000177276">
    <property type="component" value="Unassembled WGS sequence"/>
</dbReference>
<keyword evidence="5 10" id="KW-0132">Cell division</keyword>
<evidence type="ECO:0000256" key="3">
    <source>
        <dbReference type="ARBA" id="ARBA00021907"/>
    </source>
</evidence>
<feature type="domain" description="ABC3 transporter permease C-terminal" evidence="12">
    <location>
        <begin position="191"/>
        <end position="311"/>
    </location>
</feature>
<gene>
    <name evidence="14" type="ORF">A3G46_02480</name>
</gene>
<reference evidence="14 15" key="1">
    <citation type="journal article" date="2016" name="Nat. Commun.">
        <title>Thousands of microbial genomes shed light on interconnected biogeochemical processes in an aquifer system.</title>
        <authorList>
            <person name="Anantharaman K."/>
            <person name="Brown C.T."/>
            <person name="Hug L.A."/>
            <person name="Sharon I."/>
            <person name="Castelle C.J."/>
            <person name="Probst A.J."/>
            <person name="Thomas B.C."/>
            <person name="Singh A."/>
            <person name="Wilkins M.J."/>
            <person name="Karaoz U."/>
            <person name="Brodie E.L."/>
            <person name="Williams K.H."/>
            <person name="Hubbard S.S."/>
            <person name="Banfield J.F."/>
        </authorList>
    </citation>
    <scope>NUCLEOTIDE SEQUENCE [LARGE SCALE GENOMIC DNA]</scope>
</reference>
<evidence type="ECO:0000259" key="13">
    <source>
        <dbReference type="Pfam" id="PF18075"/>
    </source>
</evidence>
<evidence type="ECO:0000256" key="11">
    <source>
        <dbReference type="SAM" id="Phobius"/>
    </source>
</evidence>
<keyword evidence="6 11" id="KW-0812">Transmembrane</keyword>
<comment type="similarity">
    <text evidence="2 10">Belongs to the ABC-4 integral membrane protein family. FtsX subfamily.</text>
</comment>
<feature type="transmembrane region" description="Helical" evidence="11">
    <location>
        <begin position="188"/>
        <end position="215"/>
    </location>
</feature>
<dbReference type="InterPro" id="IPR004513">
    <property type="entry name" value="FtsX"/>
</dbReference>
<dbReference type="PIRSF" id="PIRSF003097">
    <property type="entry name" value="FtsX"/>
    <property type="match status" value="1"/>
</dbReference>
<organism evidence="14 15">
    <name type="scientific">Candidatus Zambryskibacteria bacterium RIFCSPLOWO2_12_FULL_39_16</name>
    <dbReference type="NCBI Taxonomy" id="1802775"/>
    <lineage>
        <taxon>Bacteria</taxon>
        <taxon>Candidatus Zambryskiibacteriota</taxon>
    </lineage>
</organism>
<evidence type="ECO:0000256" key="6">
    <source>
        <dbReference type="ARBA" id="ARBA00022692"/>
    </source>
</evidence>
<keyword evidence="8 10" id="KW-0472">Membrane</keyword>
<feature type="transmembrane region" description="Helical" evidence="11">
    <location>
        <begin position="21"/>
        <end position="52"/>
    </location>
</feature>
<comment type="caution">
    <text evidence="14">The sequence shown here is derived from an EMBL/GenBank/DDBJ whole genome shotgun (WGS) entry which is preliminary data.</text>
</comment>
<comment type="subcellular location">
    <subcellularLocation>
        <location evidence="1">Cell membrane</location>
        <topology evidence="1">Multi-pass membrane protein</topology>
    </subcellularLocation>
</comment>
<evidence type="ECO:0000256" key="4">
    <source>
        <dbReference type="ARBA" id="ARBA00022475"/>
    </source>
</evidence>
<keyword evidence="9 10" id="KW-0131">Cell cycle</keyword>
<evidence type="ECO:0000256" key="7">
    <source>
        <dbReference type="ARBA" id="ARBA00022989"/>
    </source>
</evidence>
<dbReference type="PANTHER" id="PTHR47755:SF1">
    <property type="entry name" value="CELL DIVISION PROTEIN FTSX"/>
    <property type="match status" value="1"/>
</dbReference>
<accession>A0A1G2UTZ6</accession>
<sequence>MEKIEFKTKFKRVLKAGLFNFWRSSYISLASILVMVVTLSVIGSVVFVGAVLNTTMNELRNKIDINVYFVTSAPEADILSLQKKIETLPEVSSVSYVSRDQALQNFRFKHENDQITIQALDELSDNPLGAALNIKAKEPSQYEGIANFLNEDNILSSGGQKIIDKINYFENRAAIDKLSRIINSTENLGFALSLALVIISIIITFNTVRLTIYISKEEISVMQLVGASKNYVRGPFVVTGIIVGLVAGLITMIIFFPVCYWLGNTTQNFFIGFNIFDYYISNFFEIIFIVIGAGVAIGAVSSFLAVRKYLKL</sequence>
<feature type="transmembrane region" description="Helical" evidence="11">
    <location>
        <begin position="236"/>
        <end position="263"/>
    </location>
</feature>
<dbReference type="InterPro" id="IPR003838">
    <property type="entry name" value="ABC3_permease_C"/>
</dbReference>
<dbReference type="GO" id="GO:0051301">
    <property type="term" value="P:cell division"/>
    <property type="evidence" value="ECO:0007669"/>
    <property type="project" value="UniProtKB-KW"/>
</dbReference>
<dbReference type="Gene3D" id="3.30.70.3040">
    <property type="match status" value="1"/>
</dbReference>